<protein>
    <recommendedName>
        <fullName evidence="3">DUF2945 domain-containing protein</fullName>
    </recommendedName>
</protein>
<evidence type="ECO:0008006" key="3">
    <source>
        <dbReference type="Google" id="ProtNLM"/>
    </source>
</evidence>
<organism evidence="1 2">
    <name type="scientific">Methylobacterium mesophilicum SR1.6/6</name>
    <dbReference type="NCBI Taxonomy" id="908290"/>
    <lineage>
        <taxon>Bacteria</taxon>
        <taxon>Pseudomonadati</taxon>
        <taxon>Pseudomonadota</taxon>
        <taxon>Alphaproteobacteria</taxon>
        <taxon>Hyphomicrobiales</taxon>
        <taxon>Methylobacteriaceae</taxon>
        <taxon>Methylobacterium</taxon>
    </lineage>
</organism>
<proteinExistence type="predicted"/>
<dbReference type="OrthoDB" id="8020519at2"/>
<gene>
    <name evidence="1" type="ORF">MMSR116_31455</name>
</gene>
<dbReference type="KEGG" id="mmes:MMSR116_31455"/>
<evidence type="ECO:0000313" key="1">
    <source>
        <dbReference type="EMBL" id="QGY05908.1"/>
    </source>
</evidence>
<reference evidence="1 2" key="2">
    <citation type="journal article" date="2013" name="Genome Announc.">
        <title>Draft Genome Sequence of Methylobacterium mesophilicum Strain SR1.6/6, Isolated from Citrus sinensis.</title>
        <authorList>
            <person name="Marinho Almeida D."/>
            <person name="Dini-Andreote F."/>
            <person name="Camargo Neves A.A."/>
            <person name="Juca Ramos R.T."/>
            <person name="Andreote F.D."/>
            <person name="Carneiro A.R."/>
            <person name="Oliveira de Souza Lima A."/>
            <person name="Caracciolo Gomes de Sa P.H."/>
            <person name="Ribeiro Barbosa M.S."/>
            <person name="Araujo W.L."/>
            <person name="Silva A."/>
        </authorList>
    </citation>
    <scope>NUCLEOTIDE SEQUENCE [LARGE SCALE GENOMIC DNA]</scope>
    <source>
        <strain evidence="1 2">SR1.6/6</strain>
    </source>
</reference>
<name>A0A6B9G0S6_9HYPH</name>
<accession>A0A6B9G0S6</accession>
<dbReference type="EMBL" id="CP043538">
    <property type="protein sequence ID" value="QGY05908.1"/>
    <property type="molecule type" value="Genomic_DNA"/>
</dbReference>
<sequence length="65" mass="7165">MSHKFKIGQQVRQLGVSYTGGKSIVDGLFEVVRLTPDDRSGEPTYRIRSAGGERAVREGELTRAT</sequence>
<dbReference type="AlphaFoldDB" id="A0A6B9G0S6"/>
<evidence type="ECO:0000313" key="2">
    <source>
        <dbReference type="Proteomes" id="UP000012488"/>
    </source>
</evidence>
<dbReference type="Proteomes" id="UP000012488">
    <property type="component" value="Chromosome"/>
</dbReference>
<reference evidence="1 2" key="1">
    <citation type="journal article" date="2012" name="Genet. Mol. Biol.">
        <title>Analysis of 16S rRNA and mxaF genes revealing insights into Methylobacterium niche-specific plant association.</title>
        <authorList>
            <person name="Dourado M.N."/>
            <person name="Andreote F.D."/>
            <person name="Dini-Andreote F."/>
            <person name="Conti R."/>
            <person name="Araujo J.M."/>
            <person name="Araujo W.L."/>
        </authorList>
    </citation>
    <scope>NUCLEOTIDE SEQUENCE [LARGE SCALE GENOMIC DNA]</scope>
    <source>
        <strain evidence="1 2">SR1.6/6</strain>
    </source>
</reference>
<dbReference type="RefSeq" id="WP_158169312.1">
    <property type="nucleotide sequence ID" value="NZ_CP043538.1"/>
</dbReference>